<dbReference type="AlphaFoldDB" id="A0A8S2TWY0"/>
<dbReference type="Gene3D" id="3.30.30.110">
    <property type="entry name" value="Antibacterial factor-related peptide"/>
    <property type="match status" value="1"/>
</dbReference>
<accession>A0A8S2TWY0</accession>
<name>A0A8S2TWY0_9BILA</name>
<dbReference type="EMBL" id="CAJNOK010036746">
    <property type="protein sequence ID" value="CAF1525151.1"/>
    <property type="molecule type" value="Genomic_DNA"/>
</dbReference>
<dbReference type="PANTHER" id="PTHR37971">
    <property type="entry name" value="ANTIBACTERIAL FACTOR-RELATED PEPTIDE 1-RELATED"/>
    <property type="match status" value="1"/>
</dbReference>
<dbReference type="Pfam" id="PF16839">
    <property type="entry name" value="Antimicrobial25"/>
    <property type="match status" value="1"/>
</dbReference>
<dbReference type="PANTHER" id="PTHR37971:SF1">
    <property type="entry name" value="ANTIBACTERIAL FACTOR-RELATED PEPTIDE 1-RELATED"/>
    <property type="match status" value="1"/>
</dbReference>
<dbReference type="Proteomes" id="UP000677228">
    <property type="component" value="Unassembled WGS sequence"/>
</dbReference>
<gene>
    <name evidence="1" type="ORF">OVA965_LOCUS37976</name>
    <name evidence="2" type="ORF">TMI583_LOCUS39106</name>
</gene>
<dbReference type="Proteomes" id="UP000682733">
    <property type="component" value="Unassembled WGS sequence"/>
</dbReference>
<dbReference type="GO" id="GO:0098542">
    <property type="term" value="P:defense response to other organism"/>
    <property type="evidence" value="ECO:0007669"/>
    <property type="project" value="InterPro"/>
</dbReference>
<comment type="caution">
    <text evidence="2">The sequence shown here is derived from an EMBL/GenBank/DDBJ whole genome shotgun (WGS) entry which is preliminary data.</text>
</comment>
<evidence type="ECO:0000313" key="1">
    <source>
        <dbReference type="EMBL" id="CAF1525151.1"/>
    </source>
</evidence>
<evidence type="ECO:0000313" key="3">
    <source>
        <dbReference type="Proteomes" id="UP000682733"/>
    </source>
</evidence>
<organism evidence="2 3">
    <name type="scientific">Didymodactylos carnosus</name>
    <dbReference type="NCBI Taxonomy" id="1234261"/>
    <lineage>
        <taxon>Eukaryota</taxon>
        <taxon>Metazoa</taxon>
        <taxon>Spiralia</taxon>
        <taxon>Gnathifera</taxon>
        <taxon>Rotifera</taxon>
        <taxon>Eurotatoria</taxon>
        <taxon>Bdelloidea</taxon>
        <taxon>Philodinida</taxon>
        <taxon>Philodinidae</taxon>
        <taxon>Didymodactylos</taxon>
    </lineage>
</organism>
<proteinExistence type="predicted"/>
<dbReference type="InterPro" id="IPR038204">
    <property type="entry name" value="Abf-1/2_sf"/>
</dbReference>
<dbReference type="EMBL" id="CAJOBA010058914">
    <property type="protein sequence ID" value="CAF4311832.1"/>
    <property type="molecule type" value="Genomic_DNA"/>
</dbReference>
<feature type="non-terminal residue" evidence="2">
    <location>
        <position position="51"/>
    </location>
</feature>
<sequence length="51" mass="5350">MNAGASGEKAARAACIASCKTQNCGMGYCEERRGRSTCVCSYCDNGSGWFS</sequence>
<protein>
    <submittedName>
        <fullName evidence="2">Uncharacterized protein</fullName>
    </submittedName>
</protein>
<dbReference type="InterPro" id="IPR031770">
    <property type="entry name" value="Abf-1/2"/>
</dbReference>
<evidence type="ECO:0000313" key="2">
    <source>
        <dbReference type="EMBL" id="CAF4311832.1"/>
    </source>
</evidence>
<reference evidence="2" key="1">
    <citation type="submission" date="2021-02" db="EMBL/GenBank/DDBJ databases">
        <authorList>
            <person name="Nowell W R."/>
        </authorList>
    </citation>
    <scope>NUCLEOTIDE SEQUENCE</scope>
</reference>